<sequence length="417" mass="44785">MSHPHCSSHSIHRRQLLAGASAALATLGLPAARAAAQSEAVPGKSAATGEGDGGKTLLILGGTGFLGPHVVEAALARGWTVTLFNRGQTNAHLFPELEKLVGDRNPTRGDGLTALAGERTWDYVVDTTSYVPARTADAIELLRDRIERYALISTISVYADFATDNQDETAPVGRLDDPESAQLSNETYGPLKALCEEKAEELMPGRVANIRPGLIVGPLDPTDRFTYWPVRVREGGEVIAPGELDDPVQYIDVRDLAAFTLDCLERDHMGVYNATGPVYGETIAGLVYGCRAATTSDARLRWVDADTLERLELYPWMHLPVWMPAGGESTGMGTIDIRKAAAAGLVSRPLADTVRDTLAWWDEQPADRQLRRAMSREMEAAALAKIDAGEVPERTAAEPESAEPESAGSGSAEEDEG</sequence>
<dbReference type="GO" id="GO:0004029">
    <property type="term" value="F:aldehyde dehydrogenase (NAD+) activity"/>
    <property type="evidence" value="ECO:0007669"/>
    <property type="project" value="TreeGrafter"/>
</dbReference>
<evidence type="ECO:0000256" key="1">
    <source>
        <dbReference type="SAM" id="MobiDB-lite"/>
    </source>
</evidence>
<dbReference type="InterPro" id="IPR001509">
    <property type="entry name" value="Epimerase_deHydtase"/>
</dbReference>
<dbReference type="PANTHER" id="PTHR48079:SF6">
    <property type="entry name" value="NAD(P)-BINDING DOMAIN-CONTAINING PROTEIN-RELATED"/>
    <property type="match status" value="1"/>
</dbReference>
<dbReference type="PANTHER" id="PTHR48079">
    <property type="entry name" value="PROTEIN YEEZ"/>
    <property type="match status" value="1"/>
</dbReference>
<dbReference type="AlphaFoldDB" id="A0A518BEU0"/>
<dbReference type="InterPro" id="IPR006311">
    <property type="entry name" value="TAT_signal"/>
</dbReference>
<dbReference type="Gene3D" id="3.40.50.720">
    <property type="entry name" value="NAD(P)-binding Rossmann-like Domain"/>
    <property type="match status" value="1"/>
</dbReference>
<dbReference type="Pfam" id="PF01370">
    <property type="entry name" value="Epimerase"/>
    <property type="match status" value="1"/>
</dbReference>
<organism evidence="3 4">
    <name type="scientific">Engelhardtia mirabilis</name>
    <dbReference type="NCBI Taxonomy" id="2528011"/>
    <lineage>
        <taxon>Bacteria</taxon>
        <taxon>Pseudomonadati</taxon>
        <taxon>Planctomycetota</taxon>
        <taxon>Planctomycetia</taxon>
        <taxon>Planctomycetia incertae sedis</taxon>
        <taxon>Engelhardtia</taxon>
    </lineage>
</organism>
<reference evidence="3 4" key="1">
    <citation type="submission" date="2019-02" db="EMBL/GenBank/DDBJ databases">
        <title>Deep-cultivation of Planctomycetes and their phenomic and genomic characterization uncovers novel biology.</title>
        <authorList>
            <person name="Wiegand S."/>
            <person name="Jogler M."/>
            <person name="Boedeker C."/>
            <person name="Pinto D."/>
            <person name="Vollmers J."/>
            <person name="Rivas-Marin E."/>
            <person name="Kohn T."/>
            <person name="Peeters S.H."/>
            <person name="Heuer A."/>
            <person name="Rast P."/>
            <person name="Oberbeckmann S."/>
            <person name="Bunk B."/>
            <person name="Jeske O."/>
            <person name="Meyerdierks A."/>
            <person name="Storesund J.E."/>
            <person name="Kallscheuer N."/>
            <person name="Luecker S."/>
            <person name="Lage O.M."/>
            <person name="Pohl T."/>
            <person name="Merkel B.J."/>
            <person name="Hornburger P."/>
            <person name="Mueller R.-W."/>
            <person name="Bruemmer F."/>
            <person name="Labrenz M."/>
            <person name="Spormann A.M."/>
            <person name="Op den Camp H."/>
            <person name="Overmann J."/>
            <person name="Amann R."/>
            <person name="Jetten M.S.M."/>
            <person name="Mascher T."/>
            <person name="Medema M.H."/>
            <person name="Devos D.P."/>
            <person name="Kaster A.-K."/>
            <person name="Ovreas L."/>
            <person name="Rohde M."/>
            <person name="Galperin M.Y."/>
            <person name="Jogler C."/>
        </authorList>
    </citation>
    <scope>NUCLEOTIDE SEQUENCE [LARGE SCALE GENOMIC DNA]</scope>
    <source>
        <strain evidence="3 4">Pla133</strain>
    </source>
</reference>
<feature type="region of interest" description="Disordered" evidence="1">
    <location>
        <begin position="384"/>
        <end position="417"/>
    </location>
</feature>
<dbReference type="Proteomes" id="UP000316921">
    <property type="component" value="Chromosome"/>
</dbReference>
<evidence type="ECO:0000259" key="2">
    <source>
        <dbReference type="Pfam" id="PF01370"/>
    </source>
</evidence>
<keyword evidence="4" id="KW-1185">Reference proteome</keyword>
<dbReference type="SUPFAM" id="SSF51735">
    <property type="entry name" value="NAD(P)-binding Rossmann-fold domains"/>
    <property type="match status" value="1"/>
</dbReference>
<accession>A0A518BEU0</accession>
<dbReference type="EMBL" id="CP036287">
    <property type="protein sequence ID" value="QDU65497.1"/>
    <property type="molecule type" value="Genomic_DNA"/>
</dbReference>
<proteinExistence type="predicted"/>
<feature type="compositionally biased region" description="Basic and acidic residues" evidence="1">
    <location>
        <begin position="387"/>
        <end position="397"/>
    </location>
</feature>
<feature type="domain" description="NAD-dependent epimerase/dehydratase" evidence="2">
    <location>
        <begin position="58"/>
        <end position="273"/>
    </location>
</feature>
<name>A0A518BEU0_9BACT</name>
<gene>
    <name evidence="3" type="ORF">Pla133_05620</name>
</gene>
<dbReference type="RefSeq" id="WP_145062172.1">
    <property type="nucleotide sequence ID" value="NZ_CP036287.1"/>
</dbReference>
<dbReference type="InterPro" id="IPR036291">
    <property type="entry name" value="NAD(P)-bd_dom_sf"/>
</dbReference>
<evidence type="ECO:0000313" key="3">
    <source>
        <dbReference type="EMBL" id="QDU65497.1"/>
    </source>
</evidence>
<dbReference type="KEGG" id="pbap:Pla133_05620"/>
<evidence type="ECO:0000313" key="4">
    <source>
        <dbReference type="Proteomes" id="UP000316921"/>
    </source>
</evidence>
<protein>
    <submittedName>
        <fullName evidence="3">NAD dependent epimerase/dehydratase family protein</fullName>
    </submittedName>
</protein>
<dbReference type="GO" id="GO:0005737">
    <property type="term" value="C:cytoplasm"/>
    <property type="evidence" value="ECO:0007669"/>
    <property type="project" value="TreeGrafter"/>
</dbReference>
<dbReference type="InterPro" id="IPR051783">
    <property type="entry name" value="NAD(P)-dependent_oxidoreduct"/>
</dbReference>
<dbReference type="PROSITE" id="PS51318">
    <property type="entry name" value="TAT"/>
    <property type="match status" value="1"/>
</dbReference>